<dbReference type="SMART" id="SM00710">
    <property type="entry name" value="PbH1"/>
    <property type="match status" value="4"/>
</dbReference>
<comment type="caution">
    <text evidence="2">The sequence shown here is derived from an EMBL/GenBank/DDBJ whole genome shotgun (WGS) entry which is preliminary data.</text>
</comment>
<dbReference type="SUPFAM" id="SSF51126">
    <property type="entry name" value="Pectin lyase-like"/>
    <property type="match status" value="1"/>
</dbReference>
<dbReference type="Gene3D" id="2.160.20.10">
    <property type="entry name" value="Single-stranded right-handed beta-helix, Pectin lyase-like"/>
    <property type="match status" value="2"/>
</dbReference>
<dbReference type="Pfam" id="PF13229">
    <property type="entry name" value="Beta_helix"/>
    <property type="match status" value="1"/>
</dbReference>
<sequence length="649" mass="69101">MAATGVQSYQWFRNGQAIVGATQAIYITPVSNAVDNGASFSVSVSGYFGMLRSGPATLTVKPPALNQVLFVAPNGDDSNAGTIDQPYKTIQHCAATIDEGGTCEIRSGTYREAITPNSNITITAYHFEPVVIDGSDPVTGWMLDHGSVYKAKVTLNADDSNQIFLGTEMMTEARWPNGNDLFYINWAKAEKGTSSSQIVDSKIPHLDWTAAKVHLWSGSDPFGHQTGSVISSGVGQIGIDVGQTAICPFICPSENGYFYLYGTLKALDAEREWFYDVNSSTLYFMAPGGADPNKLDVRSKQRPYAFDLRGKTGVTVANLSIFAGTIITDEQSSNNTLDRINAQYVSQFTDLPPAADDPTGINFSLLQVHVGDTGIILNGTGNTIQNSSINFSAGTGIAVLGNNNTVRNNLIQNVDYVGDYASGIYLDGSNNAVQYNTISNVGRQGIYLQGVVNQDLGYNNIFNGMLLSRDGGEIYACCNQAATGTRIHHNWLHDTQAATPGQADTYPLSGLGIDNGSGGFEASQNVLWNNKKYNILINGVTNNSPNNNLIVNNTIPDSSSGAEIEITYVQSCASTRITDNKVVKEVAESSNGSSCTLSNNSGMGPGATEMTTSSEVGCNFFGCSSNRPPAIVGEDSVTSCPVDPTQSVP</sequence>
<name>A0A7W8IIS7_9BACT</name>
<evidence type="ECO:0000313" key="3">
    <source>
        <dbReference type="Proteomes" id="UP000568106"/>
    </source>
</evidence>
<gene>
    <name evidence="2" type="ORF">HDF09_001895</name>
</gene>
<proteinExistence type="predicted"/>
<organism evidence="2 3">
    <name type="scientific">Tunturiibacter empetritectus</name>
    <dbReference type="NCBI Taxonomy" id="3069691"/>
    <lineage>
        <taxon>Bacteria</taxon>
        <taxon>Pseudomonadati</taxon>
        <taxon>Acidobacteriota</taxon>
        <taxon>Terriglobia</taxon>
        <taxon>Terriglobales</taxon>
        <taxon>Acidobacteriaceae</taxon>
        <taxon>Tunturiibacter</taxon>
    </lineage>
</organism>
<dbReference type="Proteomes" id="UP000568106">
    <property type="component" value="Unassembled WGS sequence"/>
</dbReference>
<dbReference type="InterPro" id="IPR012334">
    <property type="entry name" value="Pectin_lyas_fold"/>
</dbReference>
<dbReference type="InterPro" id="IPR039448">
    <property type="entry name" value="Beta_helix"/>
</dbReference>
<dbReference type="InterPro" id="IPR006626">
    <property type="entry name" value="PbH1"/>
</dbReference>
<dbReference type="AlphaFoldDB" id="A0A7W8IIS7"/>
<evidence type="ECO:0000259" key="1">
    <source>
        <dbReference type="Pfam" id="PF13229"/>
    </source>
</evidence>
<keyword evidence="3" id="KW-1185">Reference proteome</keyword>
<protein>
    <recommendedName>
        <fullName evidence="1">Right handed beta helix domain-containing protein</fullName>
    </recommendedName>
</protein>
<feature type="domain" description="Right handed beta helix" evidence="1">
    <location>
        <begin position="422"/>
        <end position="601"/>
    </location>
</feature>
<dbReference type="EMBL" id="JACHDY010000002">
    <property type="protein sequence ID" value="MBB5317226.1"/>
    <property type="molecule type" value="Genomic_DNA"/>
</dbReference>
<dbReference type="PANTHER" id="PTHR36453:SF1">
    <property type="entry name" value="RIGHT HANDED BETA HELIX DOMAIN-CONTAINING PROTEIN"/>
    <property type="match status" value="1"/>
</dbReference>
<dbReference type="InterPro" id="IPR011050">
    <property type="entry name" value="Pectin_lyase_fold/virulence"/>
</dbReference>
<evidence type="ECO:0000313" key="2">
    <source>
        <dbReference type="EMBL" id="MBB5317226.1"/>
    </source>
</evidence>
<dbReference type="PANTHER" id="PTHR36453">
    <property type="entry name" value="SECRETED PROTEIN-RELATED"/>
    <property type="match status" value="1"/>
</dbReference>
<reference evidence="2" key="1">
    <citation type="submission" date="2020-08" db="EMBL/GenBank/DDBJ databases">
        <title>Genomic Encyclopedia of Type Strains, Phase IV (KMG-V): Genome sequencing to study the core and pangenomes of soil and plant-associated prokaryotes.</title>
        <authorList>
            <person name="Whitman W."/>
        </authorList>
    </citation>
    <scope>NUCLEOTIDE SEQUENCE [LARGE SCALE GENOMIC DNA]</scope>
    <source>
        <strain evidence="2">M8UP27</strain>
    </source>
</reference>
<accession>A0A7W8IIS7</accession>